<evidence type="ECO:0000313" key="3">
    <source>
        <dbReference type="EMBL" id="EFN64936.1"/>
    </source>
</evidence>
<evidence type="ECO:0000313" key="4">
    <source>
        <dbReference type="Proteomes" id="UP000000311"/>
    </source>
</evidence>
<dbReference type="InParanoid" id="E2ANQ0"/>
<dbReference type="OMA" id="KHGEAGM"/>
<dbReference type="KEGG" id="cfo:105254393"/>
<keyword evidence="2" id="KW-0732">Signal</keyword>
<dbReference type="AlphaFoldDB" id="E2ANQ0"/>
<accession>E2ANQ0</accession>
<dbReference type="EMBL" id="GL441295">
    <property type="protein sequence ID" value="EFN64936.1"/>
    <property type="molecule type" value="Genomic_DNA"/>
</dbReference>
<gene>
    <name evidence="3" type="ORF">EAG_15296</name>
</gene>
<dbReference type="OrthoDB" id="8197748at2759"/>
<feature type="compositionally biased region" description="Polar residues" evidence="1">
    <location>
        <begin position="588"/>
        <end position="600"/>
    </location>
</feature>
<feature type="compositionally biased region" description="Basic and acidic residues" evidence="1">
    <location>
        <begin position="654"/>
        <end position="665"/>
    </location>
</feature>
<reference evidence="3 4" key="1">
    <citation type="journal article" date="2010" name="Science">
        <title>Genomic comparison of the ants Camponotus floridanus and Harpegnathos saltator.</title>
        <authorList>
            <person name="Bonasio R."/>
            <person name="Zhang G."/>
            <person name="Ye C."/>
            <person name="Mutti N.S."/>
            <person name="Fang X."/>
            <person name="Qin N."/>
            <person name="Donahue G."/>
            <person name="Yang P."/>
            <person name="Li Q."/>
            <person name="Li C."/>
            <person name="Zhang P."/>
            <person name="Huang Z."/>
            <person name="Berger S.L."/>
            <person name="Reinberg D."/>
            <person name="Wang J."/>
            <person name="Liebig J."/>
        </authorList>
    </citation>
    <scope>NUCLEOTIDE SEQUENCE [LARGE SCALE GENOMIC DNA]</scope>
    <source>
        <strain evidence="4">C129</strain>
    </source>
</reference>
<protein>
    <submittedName>
        <fullName evidence="3">Uncharacterized protein</fullName>
    </submittedName>
</protein>
<name>E2ANQ0_CAMFO</name>
<dbReference type="Proteomes" id="UP000000311">
    <property type="component" value="Unassembled WGS sequence"/>
</dbReference>
<feature type="chain" id="PRO_5003157523" evidence="2">
    <location>
        <begin position="30"/>
        <end position="779"/>
    </location>
</feature>
<sequence length="779" mass="88297">MLNQRRRHSRWRMSLIFVTFLGLICNSELTPLNVHESSSSAPTAKRKSEDIGSLDDFTWQAWIMVDAQNDFQHGMDSATFLRRITPKSVFIAPPALPACPENYHADSMGRCVKSVRINENAQHNFLLQRLNAKYAMEAANNSEQKKSTGPLQLNIPLIPSNPKSSSNIEPEKTFPMDDPVVSPRNETPPNNEEKTRPHEIATASKYEMKNDTMLDEEETTFLTGNSSIDDVSEIHQKVDTVVPVTDLVEKTNDTSFSEVVDYKIPIDPKISFNASKRLNTSDVMKNNPTTEKPENLTETSSTLILLNPSTKLPSVANDLPITPNETSHAIAQISNVTSNETAKEVIAASVPDSALTSADKLIRPSIVTNETFTDFVYDVYEEEDAEYSTDIPDEEDLEEILRHGEAGMTIPTRNIERLHHDQQQNQTADQKKTLEARDQIVIHFNDSTLMPTEDKDEAGSNVSSEVSIDGDLILETTLLDVNTEKLQTTPTSPDVIRKIKISDDDHKESFSKNPPRSNTEPEVVFSHEARDTMFTSLPGRKRTEHLTKLEDKKNDKVVLPSIESLLYHFPEEDAITETRMTDKEQSTVKESTLQGNSKDFLTVPTNDFKRTTINLGSPENYVRFPDHVNKPRQDDYVRFPSSEANSIHSLGHKQPIDDVDAHDGTSTKSSVPVRQKPVYYLPSWKPERLQTDHVPTSERQKQRPDLFHFWNNMPLVRDPGVHRGDQVPDDEATEDTQELRRRLHRISRLRSRARFFTPEISSENVNRVFTPKTRLPIDD</sequence>
<evidence type="ECO:0000256" key="2">
    <source>
        <dbReference type="SAM" id="SignalP"/>
    </source>
</evidence>
<feature type="compositionally biased region" description="Acidic residues" evidence="1">
    <location>
        <begin position="727"/>
        <end position="736"/>
    </location>
</feature>
<feature type="region of interest" description="Disordered" evidence="1">
    <location>
        <begin position="579"/>
        <end position="600"/>
    </location>
</feature>
<feature type="region of interest" description="Disordered" evidence="1">
    <location>
        <begin position="719"/>
        <end position="738"/>
    </location>
</feature>
<keyword evidence="4" id="KW-1185">Reference proteome</keyword>
<feature type="region of interest" description="Disordered" evidence="1">
    <location>
        <begin position="646"/>
        <end position="673"/>
    </location>
</feature>
<proteinExistence type="predicted"/>
<feature type="region of interest" description="Disordered" evidence="1">
    <location>
        <begin position="159"/>
        <end position="196"/>
    </location>
</feature>
<feature type="compositionally biased region" description="Polar residues" evidence="1">
    <location>
        <begin position="511"/>
        <end position="520"/>
    </location>
</feature>
<organism evidence="4">
    <name type="scientific">Camponotus floridanus</name>
    <name type="common">Florida carpenter ant</name>
    <dbReference type="NCBI Taxonomy" id="104421"/>
    <lineage>
        <taxon>Eukaryota</taxon>
        <taxon>Metazoa</taxon>
        <taxon>Ecdysozoa</taxon>
        <taxon>Arthropoda</taxon>
        <taxon>Hexapoda</taxon>
        <taxon>Insecta</taxon>
        <taxon>Pterygota</taxon>
        <taxon>Neoptera</taxon>
        <taxon>Endopterygota</taxon>
        <taxon>Hymenoptera</taxon>
        <taxon>Apocrita</taxon>
        <taxon>Aculeata</taxon>
        <taxon>Formicoidea</taxon>
        <taxon>Formicidae</taxon>
        <taxon>Formicinae</taxon>
        <taxon>Camponotus</taxon>
    </lineage>
</organism>
<evidence type="ECO:0000256" key="1">
    <source>
        <dbReference type="SAM" id="MobiDB-lite"/>
    </source>
</evidence>
<feature type="signal peptide" evidence="2">
    <location>
        <begin position="1"/>
        <end position="29"/>
    </location>
</feature>
<feature type="region of interest" description="Disordered" evidence="1">
    <location>
        <begin position="502"/>
        <end position="523"/>
    </location>
</feature>